<comment type="caution">
    <text evidence="1">The sequence shown here is derived from an EMBL/GenBank/DDBJ whole genome shotgun (WGS) entry which is preliminary data.</text>
</comment>
<protein>
    <submittedName>
        <fullName evidence="1">Uncharacterized protein</fullName>
    </submittedName>
</protein>
<dbReference type="OrthoDB" id="4510061at2759"/>
<reference evidence="1 2" key="1">
    <citation type="submission" date="2015-07" db="EMBL/GenBank/DDBJ databases">
        <title>Emmonsia species relationships and genome sequence.</title>
        <authorList>
            <person name="Cuomo C.A."/>
            <person name="Schwartz I.S."/>
            <person name="Kenyon C."/>
            <person name="de Hoog G.S."/>
            <person name="Govender N.P."/>
            <person name="Botha A."/>
            <person name="Moreno L."/>
            <person name="de Vries M."/>
            <person name="Munoz J.F."/>
            <person name="Stielow J.B."/>
        </authorList>
    </citation>
    <scope>NUCLEOTIDE SEQUENCE [LARGE SCALE GENOMIC DNA]</scope>
    <source>
        <strain evidence="1 2">CBS 136260</strain>
    </source>
</reference>
<dbReference type="AlphaFoldDB" id="A0A1B7NYN6"/>
<organism evidence="1 2">
    <name type="scientific">Emergomyces africanus</name>
    <dbReference type="NCBI Taxonomy" id="1955775"/>
    <lineage>
        <taxon>Eukaryota</taxon>
        <taxon>Fungi</taxon>
        <taxon>Dikarya</taxon>
        <taxon>Ascomycota</taxon>
        <taxon>Pezizomycotina</taxon>
        <taxon>Eurotiomycetes</taxon>
        <taxon>Eurotiomycetidae</taxon>
        <taxon>Onygenales</taxon>
        <taxon>Ajellomycetaceae</taxon>
        <taxon>Emergomyces</taxon>
    </lineage>
</organism>
<sequence length="184" mass="20623">MATDGFNDARALRITELMNDFRTIHLNIASLKKDPPPMEQFSEGYAVMNQCLADAQSLLNLPFNTSSQGPSTDDDRVVKAHLQSIIVDASARRFRAHRIYLRMAAASRWVLRRSQALQGQKPSAQNISDSQPASDALHSELAAITDDFVVADLRSADVRAGYWLCEDPPLNTILNWIYSQRYTI</sequence>
<accession>A0A1B7NYN6</accession>
<evidence type="ECO:0000313" key="1">
    <source>
        <dbReference type="EMBL" id="OAX81886.1"/>
    </source>
</evidence>
<gene>
    <name evidence="1" type="ORF">ACJ72_03770</name>
</gene>
<name>A0A1B7NYN6_9EURO</name>
<keyword evidence="2" id="KW-1185">Reference proteome</keyword>
<proteinExistence type="predicted"/>
<dbReference type="Proteomes" id="UP000091918">
    <property type="component" value="Unassembled WGS sequence"/>
</dbReference>
<evidence type="ECO:0000313" key="2">
    <source>
        <dbReference type="Proteomes" id="UP000091918"/>
    </source>
</evidence>
<dbReference type="EMBL" id="LGUA01000391">
    <property type="protein sequence ID" value="OAX81886.1"/>
    <property type="molecule type" value="Genomic_DNA"/>
</dbReference>